<name>A0A9N9BIB7_9GLOM</name>
<evidence type="ECO:0000313" key="2">
    <source>
        <dbReference type="EMBL" id="CAG8569011.1"/>
    </source>
</evidence>
<sequence>MENQQLSPFVVIPARNIPISLDDDNETSSPEPPARQLRKRLPIQQAPYSIERIRARKAGIPTEVDSKVLKLQREQTFSERYNYEEQDDGFVVHDSDENPFGNTFDEPEMDEEISSHESPGPENSSVGSFNETDKHSAQYVPSPPITRCLHENKKSTRLETPLSSVDDLLFNKYMPLYSNHESSESDSSSVESFNEMENYSIQSISSPLITRCLHENKKDTPFDRLLRTNLQWAKETPVPSIDDPLFKKYTPL</sequence>
<gene>
    <name evidence="2" type="ORF">RFULGI_LOCUS5378</name>
</gene>
<evidence type="ECO:0000256" key="1">
    <source>
        <dbReference type="SAM" id="MobiDB-lite"/>
    </source>
</evidence>
<dbReference type="Proteomes" id="UP000789396">
    <property type="component" value="Unassembled WGS sequence"/>
</dbReference>
<proteinExistence type="predicted"/>
<feature type="region of interest" description="Disordered" evidence="1">
    <location>
        <begin position="100"/>
        <end position="146"/>
    </location>
</feature>
<keyword evidence="3" id="KW-1185">Reference proteome</keyword>
<dbReference type="OrthoDB" id="2399940at2759"/>
<dbReference type="AlphaFoldDB" id="A0A9N9BIB7"/>
<dbReference type="EMBL" id="CAJVPZ010006055">
    <property type="protein sequence ID" value="CAG8569011.1"/>
    <property type="molecule type" value="Genomic_DNA"/>
</dbReference>
<evidence type="ECO:0000313" key="3">
    <source>
        <dbReference type="Proteomes" id="UP000789396"/>
    </source>
</evidence>
<protein>
    <submittedName>
        <fullName evidence="2">13411_t:CDS:1</fullName>
    </submittedName>
</protein>
<organism evidence="2 3">
    <name type="scientific">Racocetra fulgida</name>
    <dbReference type="NCBI Taxonomy" id="60492"/>
    <lineage>
        <taxon>Eukaryota</taxon>
        <taxon>Fungi</taxon>
        <taxon>Fungi incertae sedis</taxon>
        <taxon>Mucoromycota</taxon>
        <taxon>Glomeromycotina</taxon>
        <taxon>Glomeromycetes</taxon>
        <taxon>Diversisporales</taxon>
        <taxon>Gigasporaceae</taxon>
        <taxon>Racocetra</taxon>
    </lineage>
</organism>
<feature type="non-terminal residue" evidence="2">
    <location>
        <position position="252"/>
    </location>
</feature>
<comment type="caution">
    <text evidence="2">The sequence shown here is derived from an EMBL/GenBank/DDBJ whole genome shotgun (WGS) entry which is preliminary data.</text>
</comment>
<accession>A0A9N9BIB7</accession>
<reference evidence="2" key="1">
    <citation type="submission" date="2021-06" db="EMBL/GenBank/DDBJ databases">
        <authorList>
            <person name="Kallberg Y."/>
            <person name="Tangrot J."/>
            <person name="Rosling A."/>
        </authorList>
    </citation>
    <scope>NUCLEOTIDE SEQUENCE</scope>
    <source>
        <strain evidence="2">IN212</strain>
    </source>
</reference>
<feature type="compositionally biased region" description="Polar residues" evidence="1">
    <location>
        <begin position="121"/>
        <end position="130"/>
    </location>
</feature>
<feature type="region of interest" description="Disordered" evidence="1">
    <location>
        <begin position="17"/>
        <end position="43"/>
    </location>
</feature>